<dbReference type="Proteomes" id="UP001241377">
    <property type="component" value="Unassembled WGS sequence"/>
</dbReference>
<name>A0ACC2UXR8_9TREE</name>
<reference evidence="1" key="1">
    <citation type="submission" date="2023-04" db="EMBL/GenBank/DDBJ databases">
        <title>Draft Genome sequencing of Naganishia species isolated from polar environments using Oxford Nanopore Technology.</title>
        <authorList>
            <person name="Leo P."/>
            <person name="Venkateswaran K."/>
        </authorList>
    </citation>
    <scope>NUCLEOTIDE SEQUENCE</scope>
    <source>
        <strain evidence="1">MNA-CCFEE 5261</strain>
    </source>
</reference>
<gene>
    <name evidence="1" type="ORF">QFC19_009181</name>
</gene>
<keyword evidence="2" id="KW-1185">Reference proteome</keyword>
<protein>
    <submittedName>
        <fullName evidence="1">Uncharacterized protein</fullName>
    </submittedName>
</protein>
<evidence type="ECO:0000313" key="1">
    <source>
        <dbReference type="EMBL" id="KAJ9091271.1"/>
    </source>
</evidence>
<dbReference type="EMBL" id="JASBWR010000152">
    <property type="protein sequence ID" value="KAJ9091271.1"/>
    <property type="molecule type" value="Genomic_DNA"/>
</dbReference>
<organism evidence="1 2">
    <name type="scientific">Naganishia cerealis</name>
    <dbReference type="NCBI Taxonomy" id="610337"/>
    <lineage>
        <taxon>Eukaryota</taxon>
        <taxon>Fungi</taxon>
        <taxon>Dikarya</taxon>
        <taxon>Basidiomycota</taxon>
        <taxon>Agaricomycotina</taxon>
        <taxon>Tremellomycetes</taxon>
        <taxon>Filobasidiales</taxon>
        <taxon>Filobasidiaceae</taxon>
        <taxon>Naganishia</taxon>
    </lineage>
</organism>
<accession>A0ACC2UXR8</accession>
<evidence type="ECO:0000313" key="2">
    <source>
        <dbReference type="Proteomes" id="UP001241377"/>
    </source>
</evidence>
<proteinExistence type="predicted"/>
<comment type="caution">
    <text evidence="1">The sequence shown here is derived from an EMBL/GenBank/DDBJ whole genome shotgun (WGS) entry which is preliminary data.</text>
</comment>
<sequence>MDSKQALPFILGVATAGLMTTLLVSQVLPFGSSSRSSKPVSKFNNQKTPVASGPAILLQASSQVQPSGPVAKASNDTSSATPGTSLSSITRVFTDIHEVYDPRRGWIMAPPPNKGTTARNMKGRAFVVHHRESPNGRSAENSIWLEIEDDALLDKLREHFPTTVGLYDNKPGIDGREVYLKRHLLQIDMKSYVTSLREVSTAMLNVVEEQFEVIQANRALLPDHTIIWPYLWCLFENGSDIETKDDVTDEFQSLVLDSWNYTIDARGKTFAAKCHFYQWTGNAFYRMDKVLKIPEFKDIQEITSLKFWPLTKEKKLNLQERGSRYIQYAGLMHAEYTGSFYTRLFSGVNRLPGDGRVMIDVRGYRKANPTQDIWPDDTNRVDDPPKSQRSDAAIPVVSLDENLLYLLPASIHGFSLTLKRWGELLIDRLTSVQWNPVAFDRLVIPKDYRRIIEALVDVHSGILKGGLIEDVVKGKGDGLIIALHGTPGTGKTLTAEAVSEHLKRPLYTISAGELGTTIVNLERKLQDTLELATSWKAVLLIDEADIFLEKRSTANIERNAMVGIFLKRE</sequence>